<evidence type="ECO:0000313" key="3">
    <source>
        <dbReference type="Proteomes" id="UP000236726"/>
    </source>
</evidence>
<feature type="transmembrane region" description="Helical" evidence="1">
    <location>
        <begin position="57"/>
        <end position="78"/>
    </location>
</feature>
<reference evidence="2 3" key="1">
    <citation type="submission" date="2016-10" db="EMBL/GenBank/DDBJ databases">
        <authorList>
            <person name="de Groot N.N."/>
        </authorList>
    </citation>
    <scope>NUCLEOTIDE SEQUENCE [LARGE SCALE GENOMIC DNA]</scope>
    <source>
        <strain evidence="2 3">D15d</strain>
    </source>
</reference>
<dbReference type="AlphaFoldDB" id="A0A1H5WZA8"/>
<evidence type="ECO:0000313" key="2">
    <source>
        <dbReference type="EMBL" id="SEG04818.1"/>
    </source>
</evidence>
<keyword evidence="1" id="KW-0472">Membrane</keyword>
<proteinExistence type="predicted"/>
<sequence length="171" mass="18810">MNERTINTLTLAICIAIFPPIWAVLAPHIGIEIGAVALICAGVYSTNGNKEQDALRIIIGFLIGDLWACIALLAMKFLCFQEDIEMFITLFILGGLAILIADKFEKFIFSPSLLTGWAIGLVLMSSADICKMCSLAVQIGIAMIVGVLYVGLFAERIHQYLKKKFLNNKLR</sequence>
<feature type="transmembrane region" description="Helical" evidence="1">
    <location>
        <begin position="135"/>
        <end position="154"/>
    </location>
</feature>
<feature type="transmembrane region" description="Helical" evidence="1">
    <location>
        <begin position="84"/>
        <end position="101"/>
    </location>
</feature>
<keyword evidence="3" id="KW-1185">Reference proteome</keyword>
<keyword evidence="1" id="KW-0812">Transmembrane</keyword>
<dbReference type="RefSeq" id="WP_103953470.1">
    <property type="nucleotide sequence ID" value="NZ_FNUL01000020.1"/>
</dbReference>
<evidence type="ECO:0008006" key="4">
    <source>
        <dbReference type="Google" id="ProtNLM"/>
    </source>
</evidence>
<protein>
    <recommendedName>
        <fullName evidence="4">DUF1097 domain-containing protein</fullName>
    </recommendedName>
</protein>
<dbReference type="InterPro" id="IPR009476">
    <property type="entry name" value="DUF1097"/>
</dbReference>
<dbReference type="EMBL" id="FNUL01000020">
    <property type="protein sequence ID" value="SEG04818.1"/>
    <property type="molecule type" value="Genomic_DNA"/>
</dbReference>
<dbReference type="Pfam" id="PF06496">
    <property type="entry name" value="DUF1097"/>
    <property type="match status" value="1"/>
</dbReference>
<dbReference type="Proteomes" id="UP000236726">
    <property type="component" value="Unassembled WGS sequence"/>
</dbReference>
<keyword evidence="1" id="KW-1133">Transmembrane helix</keyword>
<feature type="transmembrane region" description="Helical" evidence="1">
    <location>
        <begin position="108"/>
        <end position="129"/>
    </location>
</feature>
<gene>
    <name evidence="2" type="ORF">SAMN05216537_1207</name>
</gene>
<feature type="transmembrane region" description="Helical" evidence="1">
    <location>
        <begin position="5"/>
        <end position="23"/>
    </location>
</feature>
<accession>A0A1H5WZA8</accession>
<feature type="transmembrane region" description="Helical" evidence="1">
    <location>
        <begin position="29"/>
        <end position="45"/>
    </location>
</feature>
<name>A0A1H5WZA8_9FIRM</name>
<organism evidence="2 3">
    <name type="scientific">Lachnospira multipara</name>
    <dbReference type="NCBI Taxonomy" id="28051"/>
    <lineage>
        <taxon>Bacteria</taxon>
        <taxon>Bacillati</taxon>
        <taxon>Bacillota</taxon>
        <taxon>Clostridia</taxon>
        <taxon>Lachnospirales</taxon>
        <taxon>Lachnospiraceae</taxon>
        <taxon>Lachnospira</taxon>
    </lineage>
</organism>
<evidence type="ECO:0000256" key="1">
    <source>
        <dbReference type="SAM" id="Phobius"/>
    </source>
</evidence>